<reference evidence="4" key="3">
    <citation type="submission" date="2025-08" db="UniProtKB">
        <authorList>
            <consortium name="RefSeq"/>
        </authorList>
    </citation>
    <scope>IDENTIFICATION</scope>
    <source>
        <strain evidence="4">CBS 342.82</strain>
    </source>
</reference>
<dbReference type="OrthoDB" id="439943at2759"/>
<reference evidence="4" key="1">
    <citation type="submission" date="2020-01" db="EMBL/GenBank/DDBJ databases">
        <authorList>
            <consortium name="DOE Joint Genome Institute"/>
            <person name="Haridas S."/>
            <person name="Albert R."/>
            <person name="Binder M."/>
            <person name="Bloem J."/>
            <person name="Labutti K."/>
            <person name="Salamov A."/>
            <person name="Andreopoulos B."/>
            <person name="Baker S.E."/>
            <person name="Barry K."/>
            <person name="Bills G."/>
            <person name="Bluhm B.H."/>
            <person name="Cannon C."/>
            <person name="Castanera R."/>
            <person name="Culley D.E."/>
            <person name="Daum C."/>
            <person name="Ezra D."/>
            <person name="Gonzalez J.B."/>
            <person name="Henrissat B."/>
            <person name="Kuo A."/>
            <person name="Liang C."/>
            <person name="Lipzen A."/>
            <person name="Lutzoni F."/>
            <person name="Magnuson J."/>
            <person name="Mondo S."/>
            <person name="Nolan M."/>
            <person name="Ohm R."/>
            <person name="Pangilinan J."/>
            <person name="Park H.-J."/>
            <person name="Ramirez L."/>
            <person name="Alfaro M."/>
            <person name="Sun H."/>
            <person name="Tritt A."/>
            <person name="Yoshinaga Y."/>
            <person name="Zwiers L.-H."/>
            <person name="Turgeon B.G."/>
            <person name="Goodwin S.B."/>
            <person name="Spatafora J.W."/>
            <person name="Crous P.W."/>
            <person name="Grigoriev I.V."/>
        </authorList>
    </citation>
    <scope>NUCLEOTIDE SEQUENCE</scope>
    <source>
        <strain evidence="4">CBS 342.82</strain>
    </source>
</reference>
<feature type="compositionally biased region" description="Polar residues" evidence="2">
    <location>
        <begin position="171"/>
        <end position="226"/>
    </location>
</feature>
<feature type="compositionally biased region" description="Polar residues" evidence="2">
    <location>
        <begin position="149"/>
        <end position="160"/>
    </location>
</feature>
<dbReference type="Proteomes" id="UP000504637">
    <property type="component" value="Unplaced"/>
</dbReference>
<proteinExistence type="predicted"/>
<feature type="region of interest" description="Disordered" evidence="2">
    <location>
        <begin position="146"/>
        <end position="234"/>
    </location>
</feature>
<feature type="compositionally biased region" description="Polar residues" evidence="2">
    <location>
        <begin position="60"/>
        <end position="72"/>
    </location>
</feature>
<evidence type="ECO:0000256" key="1">
    <source>
        <dbReference type="SAM" id="Coils"/>
    </source>
</evidence>
<keyword evidence="1" id="KW-0175">Coiled coil</keyword>
<feature type="compositionally biased region" description="Polar residues" evidence="2">
    <location>
        <begin position="21"/>
        <end position="31"/>
    </location>
</feature>
<dbReference type="RefSeq" id="XP_033464071.1">
    <property type="nucleotide sequence ID" value="XM_033602749.1"/>
</dbReference>
<dbReference type="AlphaFoldDB" id="A0A6J3MGF5"/>
<keyword evidence="3" id="KW-1185">Reference proteome</keyword>
<feature type="region of interest" description="Disordered" evidence="2">
    <location>
        <begin position="1"/>
        <end position="126"/>
    </location>
</feature>
<organism evidence="4">
    <name type="scientific">Dissoconium aciculare CBS 342.82</name>
    <dbReference type="NCBI Taxonomy" id="1314786"/>
    <lineage>
        <taxon>Eukaryota</taxon>
        <taxon>Fungi</taxon>
        <taxon>Dikarya</taxon>
        <taxon>Ascomycota</taxon>
        <taxon>Pezizomycotina</taxon>
        <taxon>Dothideomycetes</taxon>
        <taxon>Dothideomycetidae</taxon>
        <taxon>Mycosphaerellales</taxon>
        <taxon>Dissoconiaceae</taxon>
        <taxon>Dissoconium</taxon>
    </lineage>
</organism>
<evidence type="ECO:0000256" key="2">
    <source>
        <dbReference type="SAM" id="MobiDB-lite"/>
    </source>
</evidence>
<evidence type="ECO:0000313" key="4">
    <source>
        <dbReference type="RefSeq" id="XP_033464071.1"/>
    </source>
</evidence>
<gene>
    <name evidence="4" type="ORF">K489DRAFT_366238</name>
</gene>
<feature type="coiled-coil region" evidence="1">
    <location>
        <begin position="795"/>
        <end position="860"/>
    </location>
</feature>
<reference evidence="4" key="2">
    <citation type="submission" date="2020-04" db="EMBL/GenBank/DDBJ databases">
        <authorList>
            <consortium name="NCBI Genome Project"/>
        </authorList>
    </citation>
    <scope>NUCLEOTIDE SEQUENCE</scope>
    <source>
        <strain evidence="4">CBS 342.82</strain>
    </source>
</reference>
<feature type="compositionally biased region" description="Acidic residues" evidence="2">
    <location>
        <begin position="93"/>
        <end position="102"/>
    </location>
</feature>
<name>A0A6J3MGF5_9PEZI</name>
<feature type="region of interest" description="Disordered" evidence="2">
    <location>
        <begin position="754"/>
        <end position="785"/>
    </location>
</feature>
<protein>
    <submittedName>
        <fullName evidence="4">Uncharacterized protein</fullName>
    </submittedName>
</protein>
<sequence length="864" mass="95003">MDSSDSHESKRKPLTGRVQRSPPNTTKNAEPSSDYIPNVRLSFPLLDTDGSTAHLKSPDLCTQSQSRLTTSAHDPPGARAVMVETQRSPTSDEQYDMIDDLSEISNDDHDTASIGSNDQEHISFSPRIGSDVDESVASSILGSFADLTDPQQSDDISSTHLPHPEVIQPLPKSTPSESQTANDLIDSYSSEDLETPRQSSSETTFKSTWRQALHQSASRPKPSSMTPRAEGSQRAKQMLFVSDISTSAEELESICVQVAAGLDDNTNQPSDWTVARLPETPSGISLSTSMVVYNGERVSATIQHCVGAEERRDHSFQLRVQDTEGTLSTLFTIGSDGKVDLEMPDIVVFYIEQGFRTLDSWFGIASDAVKQCSLPMLVVLGSNFTTGSFSNMAVLAREVDQGRAVHVHDFTNAAELGEIQKRTRKITATRKMRESRKTSLFNSMLKPSYLTFALLFLACLTWPLTLRPIDATVANVARRNALGTALAREPFVSQVAKTFNIDHLLPEPPQGCTSMVVLGHELTQPACATDVRYQGLPPNYILLSLPGQTRFPQIQTVIVNRSGENSLQFNITELIDGVHCVTLDPKEAHGTINLRMTTARPHLHIDLSHNFGNRMLQLHTYQEVGTDVSKAVGKDLAVIRHTAQSISEKFVVELGRSIAATHNVTTHVARYVTRDLQVIADTAIAVCDQVLATSNMTIATITKDCVLVQQGFMRFVSVVSEVVKAKVDALKVRTAARKSLRKSRKTLKRLENVLRHQAASKDAGDDAEESSSTTGMVANGDDAIKLSGKTTSPHIETAVRAVDRAQGLLKALRKRLKIAERDGAPSKQHRKDMRELRKKIRTQEKDVLKLERELSKEKKHMGTA</sequence>
<dbReference type="GeneID" id="54360549"/>
<evidence type="ECO:0000313" key="3">
    <source>
        <dbReference type="Proteomes" id="UP000504637"/>
    </source>
</evidence>
<accession>A0A6J3MGF5</accession>